<dbReference type="EMBL" id="BJNP01000001">
    <property type="protein sequence ID" value="GEC70499.1"/>
    <property type="molecule type" value="Genomic_DNA"/>
</dbReference>
<dbReference type="RefSeq" id="WP_073243327.1">
    <property type="nucleotide sequence ID" value="NZ_BJNP01000001.1"/>
</dbReference>
<feature type="region of interest" description="Disordered" evidence="1">
    <location>
        <begin position="1"/>
        <end position="109"/>
    </location>
</feature>
<comment type="caution">
    <text evidence="2">The sequence shown here is derived from an EMBL/GenBank/DDBJ whole genome shotgun (WGS) entry which is preliminary data.</text>
</comment>
<organism evidence="2 3">
    <name type="scientific">Flavobacterium flevense</name>
    <dbReference type="NCBI Taxonomy" id="983"/>
    <lineage>
        <taxon>Bacteria</taxon>
        <taxon>Pseudomonadati</taxon>
        <taxon>Bacteroidota</taxon>
        <taxon>Flavobacteriia</taxon>
        <taxon>Flavobacteriales</taxon>
        <taxon>Flavobacteriaceae</taxon>
        <taxon>Flavobacterium</taxon>
    </lineage>
</organism>
<protein>
    <submittedName>
        <fullName evidence="2">Uncharacterized protein</fullName>
    </submittedName>
</protein>
<keyword evidence="3" id="KW-1185">Reference proteome</keyword>
<proteinExistence type="predicted"/>
<evidence type="ECO:0000256" key="1">
    <source>
        <dbReference type="SAM" id="MobiDB-lite"/>
    </source>
</evidence>
<evidence type="ECO:0000313" key="3">
    <source>
        <dbReference type="Proteomes" id="UP000316775"/>
    </source>
</evidence>
<gene>
    <name evidence="2" type="ORF">FFL01_00380</name>
</gene>
<accession>A0A4Y4AT39</accession>
<feature type="compositionally biased region" description="Basic and acidic residues" evidence="1">
    <location>
        <begin position="96"/>
        <end position="109"/>
    </location>
</feature>
<dbReference type="AlphaFoldDB" id="A0A4Y4AT39"/>
<sequence length="109" mass="12474">MKTEEDKNDTTKKSFSEKPYSKIDPVTNHDAGLTKDNEELYGTPQNETPLKDIKPDKKPYEDSVKNSEEKTNDEFTEEEDIVRNDSAAVENNDPDCFDKQYGKDSIPKP</sequence>
<reference evidence="2 3" key="1">
    <citation type="submission" date="2019-06" db="EMBL/GenBank/DDBJ databases">
        <title>Whole genome shotgun sequence of Flavobacterium flevense NBRC 14960.</title>
        <authorList>
            <person name="Hosoyama A."/>
            <person name="Uohara A."/>
            <person name="Ohji S."/>
            <person name="Ichikawa N."/>
        </authorList>
    </citation>
    <scope>NUCLEOTIDE SEQUENCE [LARGE SCALE GENOMIC DNA]</scope>
    <source>
        <strain evidence="2 3">NBRC 14960</strain>
    </source>
</reference>
<feature type="compositionally biased region" description="Basic and acidic residues" evidence="1">
    <location>
        <begin position="49"/>
        <end position="73"/>
    </location>
</feature>
<name>A0A4Y4AT39_9FLAO</name>
<evidence type="ECO:0000313" key="2">
    <source>
        <dbReference type="EMBL" id="GEC70499.1"/>
    </source>
</evidence>
<dbReference type="Proteomes" id="UP000316775">
    <property type="component" value="Unassembled WGS sequence"/>
</dbReference>
<feature type="compositionally biased region" description="Basic and acidic residues" evidence="1">
    <location>
        <begin position="1"/>
        <end position="21"/>
    </location>
</feature>